<evidence type="ECO:0000259" key="1">
    <source>
        <dbReference type="Pfam" id="PF01419"/>
    </source>
</evidence>
<protein>
    <recommendedName>
        <fullName evidence="1">Jacalin-type lectin domain-containing protein</fullName>
    </recommendedName>
</protein>
<accession>G0S3Z8</accession>
<feature type="domain" description="Jacalin-type lectin" evidence="1">
    <location>
        <begin position="110"/>
        <end position="242"/>
    </location>
</feature>
<dbReference type="KEGG" id="cthr:CTHT_0022010"/>
<reference evidence="2 3" key="1">
    <citation type="journal article" date="2011" name="Cell">
        <title>Insight into structure and assembly of the nuclear pore complex by utilizing the genome of a eukaryotic thermophile.</title>
        <authorList>
            <person name="Amlacher S."/>
            <person name="Sarges P."/>
            <person name="Flemming D."/>
            <person name="van Noort V."/>
            <person name="Kunze R."/>
            <person name="Devos D.P."/>
            <person name="Arumugam M."/>
            <person name="Bork P."/>
            <person name="Hurt E."/>
        </authorList>
    </citation>
    <scope>NUCLEOTIDE SEQUENCE [LARGE SCALE GENOMIC DNA]</scope>
    <source>
        <strain evidence="3">DSM 1495 / CBS 144.50 / IMI 039719</strain>
    </source>
</reference>
<name>G0S3Z8_CHATD</name>
<dbReference type="eggNOG" id="ENOG502RHZ5">
    <property type="taxonomic scope" value="Eukaryota"/>
</dbReference>
<gene>
    <name evidence="2" type="ORF">CTHT_0022010</name>
</gene>
<dbReference type="OrthoDB" id="3758675at2759"/>
<dbReference type="AlphaFoldDB" id="G0S3Z8"/>
<evidence type="ECO:0000313" key="2">
    <source>
        <dbReference type="EMBL" id="EGS20374.1"/>
    </source>
</evidence>
<dbReference type="Pfam" id="PF01419">
    <property type="entry name" value="Jacalin"/>
    <property type="match status" value="1"/>
</dbReference>
<dbReference type="SMR" id="G0S3Z8"/>
<evidence type="ECO:0000313" key="3">
    <source>
        <dbReference type="Proteomes" id="UP000008066"/>
    </source>
</evidence>
<dbReference type="Gene3D" id="2.170.15.10">
    <property type="entry name" value="Proaerolysin, chain A, domain 3"/>
    <property type="match status" value="1"/>
</dbReference>
<dbReference type="OMA" id="MSYLAPM"/>
<dbReference type="SUPFAM" id="SSF51101">
    <property type="entry name" value="Mannose-binding lectins"/>
    <property type="match status" value="1"/>
</dbReference>
<dbReference type="RefSeq" id="XP_006692670.1">
    <property type="nucleotide sequence ID" value="XM_006692607.1"/>
</dbReference>
<dbReference type="HOGENOM" id="CLU_625561_0_0_1"/>
<dbReference type="InterPro" id="IPR001229">
    <property type="entry name" value="Jacalin-like_lectin_dom"/>
</dbReference>
<dbReference type="SUPFAM" id="SSF56973">
    <property type="entry name" value="Aerolisin/ETX pore-forming domain"/>
    <property type="match status" value="1"/>
</dbReference>
<sequence length="438" mass="47463">MATLSFTLSIVHVFTAWTIGENRQITCGRGNQVEKPALPTLYRRASPLKGLAAVILAAACAASFTQAEAAPVPAKTSAVFDGPPFAPDTLGLEPRGPAAWDRALWTQTAPVGDPSKGQPFTIVGRPGATVRHLRVFRDAKDKYLRGIRVTFTDDTEMVAGVELSQSNDFDFGDEDAVRRMTLWAWTNKKGDRGRVGHIRFETDKASFDYGMGNLDSKRSYPVNVGSGKLIGFIGRASDGLDLLIPVFLKPISRSVIDQVELEPYSPTQGLKLSTLDTGMARWSGSPYTAHLSGSTSQTDSVSWTLGYTRSVSVGASIKWKFMDIFEAEAHAEWGRSETRSSSLSESTTRSLTWAIDHPVNGPDDEAICFAQVWVGDLDLHWTGIQTIETKDGTVGSFPVSGTMRRVARGHVIKSCSPVKSISSGQLATLKDSARVMTA</sequence>
<proteinExistence type="predicted"/>
<dbReference type="InterPro" id="IPR036404">
    <property type="entry name" value="Jacalin-like_lectin_dom_sf"/>
</dbReference>
<organism evidence="3">
    <name type="scientific">Chaetomium thermophilum (strain DSM 1495 / CBS 144.50 / IMI 039719)</name>
    <name type="common">Thermochaetoides thermophila</name>
    <dbReference type="NCBI Taxonomy" id="759272"/>
    <lineage>
        <taxon>Eukaryota</taxon>
        <taxon>Fungi</taxon>
        <taxon>Dikarya</taxon>
        <taxon>Ascomycota</taxon>
        <taxon>Pezizomycotina</taxon>
        <taxon>Sordariomycetes</taxon>
        <taxon>Sordariomycetidae</taxon>
        <taxon>Sordariales</taxon>
        <taxon>Chaetomiaceae</taxon>
        <taxon>Thermochaetoides</taxon>
    </lineage>
</organism>
<dbReference type="GeneID" id="18256239"/>
<keyword evidence="3" id="KW-1185">Reference proteome</keyword>
<dbReference type="EMBL" id="GL988041">
    <property type="protein sequence ID" value="EGS20374.1"/>
    <property type="molecule type" value="Genomic_DNA"/>
</dbReference>
<dbReference type="Proteomes" id="UP000008066">
    <property type="component" value="Unassembled WGS sequence"/>
</dbReference>
<dbReference type="Gene3D" id="2.100.10.30">
    <property type="entry name" value="Jacalin-like lectin domain"/>
    <property type="match status" value="1"/>
</dbReference>